<evidence type="ECO:0000313" key="3">
    <source>
        <dbReference type="Proteomes" id="UP000325945"/>
    </source>
</evidence>
<evidence type="ECO:0000313" key="2">
    <source>
        <dbReference type="EMBL" id="KAE8323603.1"/>
    </source>
</evidence>
<evidence type="ECO:0000256" key="1">
    <source>
        <dbReference type="SAM" id="SignalP"/>
    </source>
</evidence>
<accession>A0A5N6WS39</accession>
<gene>
    <name evidence="2" type="ORF">BDV39DRAFT_208737</name>
</gene>
<sequence>MTLYIITLLFLCNLVVSLNPAPNAQDTAATSISQPCQGIDSQNPCEPVSHWMTGDNNEEEDRICFNDADCPINFHCHLGECIRSPRDSLKKVVRGNRQRNVGPVWTVPQGIIAGVEAAFKSHVPLPSHFSLETTIKIRTLRMLSDASM</sequence>
<feature type="chain" id="PRO_5025033689" evidence="1">
    <location>
        <begin position="18"/>
        <end position="148"/>
    </location>
</feature>
<dbReference type="EMBL" id="ML741828">
    <property type="protein sequence ID" value="KAE8323603.1"/>
    <property type="molecule type" value="Genomic_DNA"/>
</dbReference>
<proteinExistence type="predicted"/>
<protein>
    <submittedName>
        <fullName evidence="2">Uncharacterized protein</fullName>
    </submittedName>
</protein>
<organism evidence="2 3">
    <name type="scientific">Aspergillus sergii</name>
    <dbReference type="NCBI Taxonomy" id="1034303"/>
    <lineage>
        <taxon>Eukaryota</taxon>
        <taxon>Fungi</taxon>
        <taxon>Dikarya</taxon>
        <taxon>Ascomycota</taxon>
        <taxon>Pezizomycotina</taxon>
        <taxon>Eurotiomycetes</taxon>
        <taxon>Eurotiomycetidae</taxon>
        <taxon>Eurotiales</taxon>
        <taxon>Aspergillaceae</taxon>
        <taxon>Aspergillus</taxon>
        <taxon>Aspergillus subgen. Circumdati</taxon>
    </lineage>
</organism>
<keyword evidence="3" id="KW-1185">Reference proteome</keyword>
<feature type="signal peptide" evidence="1">
    <location>
        <begin position="1"/>
        <end position="17"/>
    </location>
</feature>
<reference evidence="3" key="1">
    <citation type="submission" date="2019-04" db="EMBL/GenBank/DDBJ databases">
        <title>Friends and foes A comparative genomics studyof 23 Aspergillus species from section Flavi.</title>
        <authorList>
            <consortium name="DOE Joint Genome Institute"/>
            <person name="Kjaerbolling I."/>
            <person name="Vesth T."/>
            <person name="Frisvad J.C."/>
            <person name="Nybo J.L."/>
            <person name="Theobald S."/>
            <person name="Kildgaard S."/>
            <person name="Isbrandt T."/>
            <person name="Kuo A."/>
            <person name="Sato A."/>
            <person name="Lyhne E.K."/>
            <person name="Kogle M.E."/>
            <person name="Wiebenga A."/>
            <person name="Kun R.S."/>
            <person name="Lubbers R.J."/>
            <person name="Makela M.R."/>
            <person name="Barry K."/>
            <person name="Chovatia M."/>
            <person name="Clum A."/>
            <person name="Daum C."/>
            <person name="Haridas S."/>
            <person name="He G."/>
            <person name="LaButti K."/>
            <person name="Lipzen A."/>
            <person name="Mondo S."/>
            <person name="Riley R."/>
            <person name="Salamov A."/>
            <person name="Simmons B.A."/>
            <person name="Magnuson J.K."/>
            <person name="Henrissat B."/>
            <person name="Mortensen U.H."/>
            <person name="Larsen T.O."/>
            <person name="Devries R.P."/>
            <person name="Grigoriev I.V."/>
            <person name="Machida M."/>
            <person name="Baker S.E."/>
            <person name="Andersen M.R."/>
        </authorList>
    </citation>
    <scope>NUCLEOTIDE SEQUENCE [LARGE SCALE GENOMIC DNA]</scope>
    <source>
        <strain evidence="3">CBS 130017</strain>
    </source>
</reference>
<dbReference type="AlphaFoldDB" id="A0A5N6WS39"/>
<keyword evidence="1" id="KW-0732">Signal</keyword>
<name>A0A5N6WS39_9EURO</name>
<dbReference type="Proteomes" id="UP000325945">
    <property type="component" value="Unassembled WGS sequence"/>
</dbReference>